<feature type="compositionally biased region" description="Low complexity" evidence="1">
    <location>
        <begin position="125"/>
        <end position="150"/>
    </location>
</feature>
<name>A0A482XMW5_LAOST</name>
<reference evidence="2 3" key="1">
    <citation type="journal article" date="2017" name="Gigascience">
        <title>Genome sequence of the small brown planthopper, Laodelphax striatellus.</title>
        <authorList>
            <person name="Zhu J."/>
            <person name="Jiang F."/>
            <person name="Wang X."/>
            <person name="Yang P."/>
            <person name="Bao Y."/>
            <person name="Zhao W."/>
            <person name="Wang W."/>
            <person name="Lu H."/>
            <person name="Wang Q."/>
            <person name="Cui N."/>
            <person name="Li J."/>
            <person name="Chen X."/>
            <person name="Luo L."/>
            <person name="Yu J."/>
            <person name="Kang L."/>
            <person name="Cui F."/>
        </authorList>
    </citation>
    <scope>NUCLEOTIDE SEQUENCE [LARGE SCALE GENOMIC DNA]</scope>
    <source>
        <strain evidence="2">Lst14</strain>
    </source>
</reference>
<accession>A0A482XMW5</accession>
<gene>
    <name evidence="2" type="ORF">LSTR_LSTR015574</name>
</gene>
<keyword evidence="3" id="KW-1185">Reference proteome</keyword>
<dbReference type="InParanoid" id="A0A482XMW5"/>
<proteinExistence type="predicted"/>
<dbReference type="AlphaFoldDB" id="A0A482XMW5"/>
<evidence type="ECO:0000313" key="3">
    <source>
        <dbReference type="Proteomes" id="UP000291343"/>
    </source>
</evidence>
<protein>
    <submittedName>
        <fullName evidence="2">Uncharacterized protein</fullName>
    </submittedName>
</protein>
<feature type="compositionally biased region" description="Basic and acidic residues" evidence="1">
    <location>
        <begin position="74"/>
        <end position="97"/>
    </location>
</feature>
<feature type="region of interest" description="Disordered" evidence="1">
    <location>
        <begin position="57"/>
        <end position="167"/>
    </location>
</feature>
<sequence length="167" mass="18416">MVEKVSDLCAKNVTVQDLLKDGMLRITMQNLDITTVAMRNGFNPVTLKPYSQQRQLANAAPVERQTTHVPPPMDIHEIKREVSIPEAQAEARREKYGNRGNMKSPPLPLPKRDANLGSYVEAALKKVSQSKVQSPSTSTSSNSSSVTSPSHCGNNSMQFVGKIKKRK</sequence>
<evidence type="ECO:0000256" key="1">
    <source>
        <dbReference type="SAM" id="MobiDB-lite"/>
    </source>
</evidence>
<dbReference type="SMR" id="A0A482XMW5"/>
<organism evidence="2 3">
    <name type="scientific">Laodelphax striatellus</name>
    <name type="common">Small brown planthopper</name>
    <name type="synonym">Delphax striatella</name>
    <dbReference type="NCBI Taxonomy" id="195883"/>
    <lineage>
        <taxon>Eukaryota</taxon>
        <taxon>Metazoa</taxon>
        <taxon>Ecdysozoa</taxon>
        <taxon>Arthropoda</taxon>
        <taxon>Hexapoda</taxon>
        <taxon>Insecta</taxon>
        <taxon>Pterygota</taxon>
        <taxon>Neoptera</taxon>
        <taxon>Paraneoptera</taxon>
        <taxon>Hemiptera</taxon>
        <taxon>Auchenorrhyncha</taxon>
        <taxon>Fulgoroidea</taxon>
        <taxon>Delphacidae</taxon>
        <taxon>Criomorphinae</taxon>
        <taxon>Laodelphax</taxon>
    </lineage>
</organism>
<dbReference type="EMBL" id="QKKF02004736">
    <property type="protein sequence ID" value="RZF47152.1"/>
    <property type="molecule type" value="Genomic_DNA"/>
</dbReference>
<comment type="caution">
    <text evidence="2">The sequence shown here is derived from an EMBL/GenBank/DDBJ whole genome shotgun (WGS) entry which is preliminary data.</text>
</comment>
<evidence type="ECO:0000313" key="2">
    <source>
        <dbReference type="EMBL" id="RZF47152.1"/>
    </source>
</evidence>
<dbReference type="Proteomes" id="UP000291343">
    <property type="component" value="Unassembled WGS sequence"/>
</dbReference>